<evidence type="ECO:0000256" key="2">
    <source>
        <dbReference type="ARBA" id="ARBA00022692"/>
    </source>
</evidence>
<evidence type="ECO:0000313" key="8">
    <source>
        <dbReference type="Proteomes" id="UP001234602"/>
    </source>
</evidence>
<organism evidence="7 8">
    <name type="scientific">Peribacillus simplex</name>
    <dbReference type="NCBI Taxonomy" id="1478"/>
    <lineage>
        <taxon>Bacteria</taxon>
        <taxon>Bacillati</taxon>
        <taxon>Bacillota</taxon>
        <taxon>Bacilli</taxon>
        <taxon>Bacillales</taxon>
        <taxon>Bacillaceae</taxon>
        <taxon>Peribacillus</taxon>
    </lineage>
</organism>
<evidence type="ECO:0000259" key="6">
    <source>
        <dbReference type="SMART" id="SM00752"/>
    </source>
</evidence>
<feature type="transmembrane region" description="Helical" evidence="5">
    <location>
        <begin position="152"/>
        <end position="174"/>
    </location>
</feature>
<dbReference type="SMART" id="SM00752">
    <property type="entry name" value="HTTM"/>
    <property type="match status" value="1"/>
</dbReference>
<dbReference type="PANTHER" id="PTHR39535:SF2">
    <property type="entry name" value="HTTM DOMAIN-CONTAINING PROTEIN"/>
    <property type="match status" value="1"/>
</dbReference>
<accession>A0AAW7IH20</accession>
<dbReference type="GO" id="GO:0012505">
    <property type="term" value="C:endomembrane system"/>
    <property type="evidence" value="ECO:0007669"/>
    <property type="project" value="UniProtKB-SubCell"/>
</dbReference>
<dbReference type="InterPro" id="IPR011020">
    <property type="entry name" value="HTTM-like"/>
</dbReference>
<evidence type="ECO:0000256" key="4">
    <source>
        <dbReference type="ARBA" id="ARBA00023136"/>
    </source>
</evidence>
<feature type="transmembrane region" description="Helical" evidence="5">
    <location>
        <begin position="243"/>
        <end position="271"/>
    </location>
</feature>
<dbReference type="PANTHER" id="PTHR39535">
    <property type="entry name" value="SPORULATION-DELAYING PROTEIN SDPB"/>
    <property type="match status" value="1"/>
</dbReference>
<feature type="domain" description="HTTM-like" evidence="6">
    <location>
        <begin position="10"/>
        <end position="280"/>
    </location>
</feature>
<evidence type="ECO:0000256" key="1">
    <source>
        <dbReference type="ARBA" id="ARBA00004127"/>
    </source>
</evidence>
<dbReference type="RefSeq" id="WP_289319087.1">
    <property type="nucleotide sequence ID" value="NZ_JAUCEY010000006.1"/>
</dbReference>
<dbReference type="Pfam" id="PF05090">
    <property type="entry name" value="HTTM"/>
    <property type="match status" value="1"/>
</dbReference>
<gene>
    <name evidence="7" type="ORF">QUF89_01240</name>
</gene>
<comment type="caution">
    <text evidence="7">The sequence shown here is derived from an EMBL/GenBank/DDBJ whole genome shotgun (WGS) entry which is preliminary data.</text>
</comment>
<reference evidence="7" key="1">
    <citation type="submission" date="2023-06" db="EMBL/GenBank/DDBJ databases">
        <title>Comparative genomics of Bacillaceae isolates and their secondary metabolite potential.</title>
        <authorList>
            <person name="Song L."/>
            <person name="Nielsen L.J."/>
            <person name="Mohite O."/>
            <person name="Xu X."/>
            <person name="Weber T."/>
            <person name="Kovacs A.T."/>
        </authorList>
    </citation>
    <scope>NUCLEOTIDE SEQUENCE</scope>
    <source>
        <strain evidence="7">D8_B_37</strain>
    </source>
</reference>
<dbReference type="EMBL" id="JAUCEY010000006">
    <property type="protein sequence ID" value="MDM5450881.1"/>
    <property type="molecule type" value="Genomic_DNA"/>
</dbReference>
<keyword evidence="2 5" id="KW-0812">Transmembrane</keyword>
<feature type="transmembrane region" description="Helical" evidence="5">
    <location>
        <begin position="15"/>
        <end position="34"/>
    </location>
</feature>
<evidence type="ECO:0000256" key="5">
    <source>
        <dbReference type="SAM" id="Phobius"/>
    </source>
</evidence>
<proteinExistence type="predicted"/>
<comment type="subcellular location">
    <subcellularLocation>
        <location evidence="1">Endomembrane system</location>
        <topology evidence="1">Multi-pass membrane protein</topology>
    </subcellularLocation>
</comment>
<evidence type="ECO:0000256" key="3">
    <source>
        <dbReference type="ARBA" id="ARBA00022989"/>
    </source>
</evidence>
<dbReference type="InterPro" id="IPR053934">
    <property type="entry name" value="HTTM_dom"/>
</dbReference>
<dbReference type="AlphaFoldDB" id="A0AAW7IH20"/>
<keyword evidence="3 5" id="KW-1133">Transmembrane helix</keyword>
<name>A0AAW7IH20_9BACI</name>
<dbReference type="Proteomes" id="UP001234602">
    <property type="component" value="Unassembled WGS sequence"/>
</dbReference>
<keyword evidence="4 5" id="KW-0472">Membrane</keyword>
<feature type="transmembrane region" description="Helical" evidence="5">
    <location>
        <begin position="75"/>
        <end position="108"/>
    </location>
</feature>
<feature type="transmembrane region" description="Helical" evidence="5">
    <location>
        <begin position="215"/>
        <end position="236"/>
    </location>
</feature>
<protein>
    <submittedName>
        <fullName evidence="7">HTTM domain-containing protein</fullName>
    </submittedName>
</protein>
<feature type="transmembrane region" description="Helical" evidence="5">
    <location>
        <begin position="114"/>
        <end position="131"/>
    </location>
</feature>
<sequence>MLDKIIRFVSIKRSLIGASILRVGFGIIILYTYAINYSQRRFLWGPDGLTNTDYSQQTKPLTLYSFSNSTMYFELIFHLGIVITMLFILGYMTRIMTILNYIFLYSIYHQNGSILDGGYNLMLIISVYLILVKSNEYLSIDKHLKKSKKDNIYINIIHNIGILSIIVQLCILYLNSSLYKVMGEPWQNGTALYYILQVKEFNLPWISNLILSSDILIVFGTYFTVMLQVAFPFLLFNKITKYIALLLIVPMHLGIAFVMGLISFSLTMVLIDTVLISDNDYKKIYTFCKRKMLKFRKRNEVAEPIPKSM</sequence>
<dbReference type="InterPro" id="IPR052964">
    <property type="entry name" value="Sporulation_signal_mat"/>
</dbReference>
<evidence type="ECO:0000313" key="7">
    <source>
        <dbReference type="EMBL" id="MDM5450881.1"/>
    </source>
</evidence>